<evidence type="ECO:0000313" key="6">
    <source>
        <dbReference type="Proteomes" id="UP000007110"/>
    </source>
</evidence>
<dbReference type="FunCoup" id="A0A7M7NJT6">
    <property type="interactions" value="267"/>
</dbReference>
<dbReference type="Proteomes" id="UP000007110">
    <property type="component" value="Unassembled WGS sequence"/>
</dbReference>
<dbReference type="OMA" id="DTMIQDS"/>
<dbReference type="InterPro" id="IPR000195">
    <property type="entry name" value="Rab-GAP-TBC_dom"/>
</dbReference>
<dbReference type="InterPro" id="IPR050302">
    <property type="entry name" value="Rab_GAP_TBC_domain"/>
</dbReference>
<dbReference type="GeneID" id="576106"/>
<dbReference type="Gene3D" id="1.10.472.80">
    <property type="entry name" value="Ypt/Rab-GAP domain of gyp1p, domain 3"/>
    <property type="match status" value="1"/>
</dbReference>
<sequence length="354" mass="40608">MAEGPAAAAAATGNSTHDHADLTLFRGEIDGYGFKRPGDFDYETYEEFMKQYLSVLARRAKKWEPMIKGSQKVKKSRKVKRYIRKGIPSEHRGAVWMMISGALKLKKKNPGLYQHLLDAPKDPEIVEVINIDLHRTFPDNIHFSNDAQYSKRSALSNVLVAFAHHRPEVGYCQGLNFIVALMLLVLQDEENCFFLLLQLTTNILPDYYVPHMSGLKTDQEVLGELIKEKCPDVARHMEKEQVPWSIPTTKWFICLFLDVLPVETVLRIWDCLFYEGSKILFRVCLSLIKRNEAEIVRANNISALVDCFKKVTQASANIDCHTFLEEVFESSQPLKRGTIEKLRYLCRQRVEQGP</sequence>
<evidence type="ECO:0000259" key="4">
    <source>
        <dbReference type="PROSITE" id="PS50086"/>
    </source>
</evidence>
<dbReference type="KEGG" id="spu:576106"/>
<accession>A0A7M7NJT6</accession>
<protein>
    <recommendedName>
        <fullName evidence="3">Growth hormone-regulated TBC protein 1</fullName>
    </recommendedName>
</protein>
<organism evidence="5 6">
    <name type="scientific">Strongylocentrotus purpuratus</name>
    <name type="common">Purple sea urchin</name>
    <dbReference type="NCBI Taxonomy" id="7668"/>
    <lineage>
        <taxon>Eukaryota</taxon>
        <taxon>Metazoa</taxon>
        <taxon>Echinodermata</taxon>
        <taxon>Eleutherozoa</taxon>
        <taxon>Echinozoa</taxon>
        <taxon>Echinoidea</taxon>
        <taxon>Euechinoidea</taxon>
        <taxon>Echinacea</taxon>
        <taxon>Camarodonta</taxon>
        <taxon>Echinidea</taxon>
        <taxon>Strongylocentrotidae</taxon>
        <taxon>Strongylocentrotus</taxon>
    </lineage>
</organism>
<dbReference type="OrthoDB" id="294251at2759"/>
<dbReference type="PROSITE" id="PS50086">
    <property type="entry name" value="TBC_RABGAP"/>
    <property type="match status" value="1"/>
</dbReference>
<dbReference type="PANTHER" id="PTHR47219:SF10">
    <property type="entry name" value="GROWTH HORMONE-REGULATED TBC PROTEIN 1"/>
    <property type="match status" value="1"/>
</dbReference>
<dbReference type="FunFam" id="1.10.8.270:FF:000016">
    <property type="entry name" value="TBC1 domain family member 2A"/>
    <property type="match status" value="1"/>
</dbReference>
<dbReference type="PANTHER" id="PTHR47219">
    <property type="entry name" value="RAB GTPASE-ACTIVATING PROTEIN 1-LIKE"/>
    <property type="match status" value="1"/>
</dbReference>
<keyword evidence="1" id="KW-0343">GTPase activation</keyword>
<dbReference type="Gene3D" id="1.10.8.270">
    <property type="entry name" value="putative rabgap domain of human tbc1 domain family member 14 like domains"/>
    <property type="match status" value="1"/>
</dbReference>
<dbReference type="AlphaFoldDB" id="A0A7M7NJT6"/>
<name>A0A7M7NJT6_STRPU</name>
<evidence type="ECO:0000256" key="3">
    <source>
        <dbReference type="ARBA" id="ARBA00070878"/>
    </source>
</evidence>
<proteinExistence type="predicted"/>
<comment type="function">
    <text evidence="2">May act as a GTPase-activating protein for Rab family protein(s).</text>
</comment>
<evidence type="ECO:0000256" key="1">
    <source>
        <dbReference type="ARBA" id="ARBA00022468"/>
    </source>
</evidence>
<feature type="domain" description="Rab-GAP TBC" evidence="4">
    <location>
        <begin position="86"/>
        <end position="276"/>
    </location>
</feature>
<keyword evidence="6" id="KW-1185">Reference proteome</keyword>
<dbReference type="Pfam" id="PF00566">
    <property type="entry name" value="RabGAP-TBC"/>
    <property type="match status" value="1"/>
</dbReference>
<dbReference type="SUPFAM" id="SSF47923">
    <property type="entry name" value="Ypt/Rab-GAP domain of gyp1p"/>
    <property type="match status" value="2"/>
</dbReference>
<dbReference type="SMART" id="SM00164">
    <property type="entry name" value="TBC"/>
    <property type="match status" value="1"/>
</dbReference>
<evidence type="ECO:0000313" key="5">
    <source>
        <dbReference type="EnsemblMetazoa" id="XP_030837533"/>
    </source>
</evidence>
<dbReference type="FunFam" id="1.10.472.80:FF:000029">
    <property type="entry name" value="Growth hormone-regulated TBC protein 1"/>
    <property type="match status" value="1"/>
</dbReference>
<reference evidence="6" key="1">
    <citation type="submission" date="2015-02" db="EMBL/GenBank/DDBJ databases">
        <title>Genome sequencing for Strongylocentrotus purpuratus.</title>
        <authorList>
            <person name="Murali S."/>
            <person name="Liu Y."/>
            <person name="Vee V."/>
            <person name="English A."/>
            <person name="Wang M."/>
            <person name="Skinner E."/>
            <person name="Han Y."/>
            <person name="Muzny D.M."/>
            <person name="Worley K.C."/>
            <person name="Gibbs R.A."/>
        </authorList>
    </citation>
    <scope>NUCLEOTIDE SEQUENCE</scope>
</reference>
<dbReference type="InParanoid" id="A0A7M7NJT6"/>
<reference evidence="5" key="2">
    <citation type="submission" date="2021-01" db="UniProtKB">
        <authorList>
            <consortium name="EnsemblMetazoa"/>
        </authorList>
    </citation>
    <scope>IDENTIFICATION</scope>
</reference>
<dbReference type="Gene3D" id="1.10.10.750">
    <property type="entry name" value="Ypt/Rab-GAP domain of gyp1p, domain 1"/>
    <property type="match status" value="1"/>
</dbReference>
<dbReference type="InterPro" id="IPR035969">
    <property type="entry name" value="Rab-GAP_TBC_sf"/>
</dbReference>
<dbReference type="RefSeq" id="XP_030837533.1">
    <property type="nucleotide sequence ID" value="XM_030981673.1"/>
</dbReference>
<evidence type="ECO:0000256" key="2">
    <source>
        <dbReference type="ARBA" id="ARBA00043879"/>
    </source>
</evidence>
<dbReference type="CTD" id="79774"/>
<dbReference type="EnsemblMetazoa" id="XM_030981673">
    <property type="protein sequence ID" value="XP_030837533"/>
    <property type="gene ID" value="LOC576106"/>
</dbReference>
<dbReference type="GO" id="GO:0005096">
    <property type="term" value="F:GTPase activator activity"/>
    <property type="evidence" value="ECO:0000318"/>
    <property type="project" value="GO_Central"/>
</dbReference>
<dbReference type="GO" id="GO:0005737">
    <property type="term" value="C:cytoplasm"/>
    <property type="evidence" value="ECO:0000318"/>
    <property type="project" value="GO_Central"/>
</dbReference>
<dbReference type="GO" id="GO:0005886">
    <property type="term" value="C:plasma membrane"/>
    <property type="evidence" value="ECO:0000318"/>
    <property type="project" value="GO_Central"/>
</dbReference>